<dbReference type="Pfam" id="PF13557">
    <property type="entry name" value="Phenol_MetA_deg"/>
    <property type="match status" value="1"/>
</dbReference>
<dbReference type="OrthoDB" id="5562536at2"/>
<sequence>MLSRIFGAATFTGLLAALFLSDTAFAHDPVFSPGPHVLFKDGIEVHAEYARHKARGLSDNEASVAIKYGLTGNWVVGLELPYEWERGPLGRESGVGAVSLSTKYRFWRSDRKGVQESAAILAQLKLDTGGFSDTSTNDLLVGLAYGYESLKWYRWASVRYLFNDDAKPDRRGDRLFVDLAVGWRPKVNDYRSPDTVWMVELNGELTQSSTVAGLPLADSGGDQWFVSPGVMWTLRNLAVKAGVQIPIISKLNGDQAKARYRGLVGLEWHF</sequence>
<dbReference type="Proteomes" id="UP000183685">
    <property type="component" value="Unassembled WGS sequence"/>
</dbReference>
<name>A0A1G6WJM7_9PROT</name>
<keyword evidence="3" id="KW-1185">Reference proteome</keyword>
<evidence type="ECO:0000313" key="3">
    <source>
        <dbReference type="Proteomes" id="UP000183685"/>
    </source>
</evidence>
<gene>
    <name evidence="2" type="ORF">SAMN04488071_1131</name>
</gene>
<evidence type="ECO:0000256" key="1">
    <source>
        <dbReference type="SAM" id="SignalP"/>
    </source>
</evidence>
<protein>
    <submittedName>
        <fullName evidence="2">Putative MetA-pathway of phenol degradation</fullName>
    </submittedName>
</protein>
<dbReference type="AlphaFoldDB" id="A0A1G6WJM7"/>
<proteinExistence type="predicted"/>
<organism evidence="2 3">
    <name type="scientific">Kordiimonas lacus</name>
    <dbReference type="NCBI Taxonomy" id="637679"/>
    <lineage>
        <taxon>Bacteria</taxon>
        <taxon>Pseudomonadati</taxon>
        <taxon>Pseudomonadota</taxon>
        <taxon>Alphaproteobacteria</taxon>
        <taxon>Kordiimonadales</taxon>
        <taxon>Kordiimonadaceae</taxon>
        <taxon>Kordiimonas</taxon>
    </lineage>
</organism>
<feature type="signal peptide" evidence="1">
    <location>
        <begin position="1"/>
        <end position="26"/>
    </location>
</feature>
<feature type="chain" id="PRO_5010343214" evidence="1">
    <location>
        <begin position="27"/>
        <end position="270"/>
    </location>
</feature>
<dbReference type="EMBL" id="FNAK01000002">
    <property type="protein sequence ID" value="SDD66004.1"/>
    <property type="molecule type" value="Genomic_DNA"/>
</dbReference>
<keyword evidence="1" id="KW-0732">Signal</keyword>
<dbReference type="InterPro" id="IPR025737">
    <property type="entry name" value="FApF"/>
</dbReference>
<reference evidence="2 3" key="1">
    <citation type="submission" date="2016-10" db="EMBL/GenBank/DDBJ databases">
        <authorList>
            <person name="de Groot N.N."/>
        </authorList>
    </citation>
    <scope>NUCLEOTIDE SEQUENCE [LARGE SCALE GENOMIC DNA]</scope>
    <source>
        <strain evidence="2 3">CGMCC 1.9109</strain>
    </source>
</reference>
<dbReference type="RefSeq" id="WP_082714611.1">
    <property type="nucleotide sequence ID" value="NZ_FNAK01000002.1"/>
</dbReference>
<dbReference type="STRING" id="637679.GCA_001550055_02847"/>
<evidence type="ECO:0000313" key="2">
    <source>
        <dbReference type="EMBL" id="SDD66004.1"/>
    </source>
</evidence>
<accession>A0A1G6WJM7</accession>